<dbReference type="PANTHER" id="PTHR14140:SF27">
    <property type="entry name" value="OS04G0289800 PROTEIN"/>
    <property type="match status" value="1"/>
</dbReference>
<dbReference type="Gene3D" id="2.30.280.10">
    <property type="entry name" value="SRA-YDG"/>
    <property type="match status" value="1"/>
</dbReference>
<evidence type="ECO:0000259" key="4">
    <source>
        <dbReference type="PROSITE" id="PS51015"/>
    </source>
</evidence>
<feature type="region of interest" description="Disordered" evidence="3">
    <location>
        <begin position="1"/>
        <end position="22"/>
    </location>
</feature>
<evidence type="ECO:0000256" key="3">
    <source>
        <dbReference type="SAM" id="MobiDB-lite"/>
    </source>
</evidence>
<dbReference type="SMART" id="SM00466">
    <property type="entry name" value="SRA"/>
    <property type="match status" value="1"/>
</dbReference>
<dbReference type="InterPro" id="IPR045134">
    <property type="entry name" value="UHRF1/2-like"/>
</dbReference>
<proteinExistence type="predicted"/>
<keyword evidence="1 2" id="KW-0539">Nucleus</keyword>
<keyword evidence="6" id="KW-1185">Reference proteome</keyword>
<evidence type="ECO:0000256" key="1">
    <source>
        <dbReference type="ARBA" id="ARBA00023242"/>
    </source>
</evidence>
<dbReference type="GO" id="GO:0061630">
    <property type="term" value="F:ubiquitin protein ligase activity"/>
    <property type="evidence" value="ECO:0007669"/>
    <property type="project" value="TreeGrafter"/>
</dbReference>
<dbReference type="EMBL" id="MU865995">
    <property type="protein sequence ID" value="KAK4443330.1"/>
    <property type="molecule type" value="Genomic_DNA"/>
</dbReference>
<comment type="caution">
    <text evidence="5">The sequence shown here is derived from an EMBL/GenBank/DDBJ whole genome shotgun (WGS) entry which is preliminary data.</text>
</comment>
<organism evidence="5 6">
    <name type="scientific">Podospora aff. communis PSN243</name>
    <dbReference type="NCBI Taxonomy" id="3040156"/>
    <lineage>
        <taxon>Eukaryota</taxon>
        <taxon>Fungi</taxon>
        <taxon>Dikarya</taxon>
        <taxon>Ascomycota</taxon>
        <taxon>Pezizomycotina</taxon>
        <taxon>Sordariomycetes</taxon>
        <taxon>Sordariomycetidae</taxon>
        <taxon>Sordariales</taxon>
        <taxon>Podosporaceae</taxon>
        <taxon>Podospora</taxon>
    </lineage>
</organism>
<evidence type="ECO:0000256" key="2">
    <source>
        <dbReference type="PROSITE-ProRule" id="PRU00358"/>
    </source>
</evidence>
<dbReference type="Proteomes" id="UP001321760">
    <property type="component" value="Unassembled WGS sequence"/>
</dbReference>
<dbReference type="Pfam" id="PF02182">
    <property type="entry name" value="SAD_SRA"/>
    <property type="match status" value="1"/>
</dbReference>
<dbReference type="PANTHER" id="PTHR14140">
    <property type="entry name" value="E3 UBIQUITIN-PROTEIN LIGASE UHRF-RELATED"/>
    <property type="match status" value="1"/>
</dbReference>
<sequence>MSLQQKSGVNLKRKSEDKLEGNVKLRHNASTFHLLTVDFYSKQTSKRPASSEGAKVVAMSDNTPESSTTPGSTDTSNPTTCSNATQVQVWDGSLEQGVLQIKCLYVAIKNGNANPEKIKQRKDSVRAFLFYLEHELGPSPLLQKHKVDLALELIKKKADEGIYPEDIAVKGADLFDRFEAENWGSADITEQSESEEETAPNLSSSTAQSAAATRRGNEETAIALFPPPQHPIWGISGIMHGLGRKVNKVGAYSYVSDPRYVSEKRDFKVFGDNQLQPGDWWPMQRLALFHGAHGSAGGGISGCPELGCWSIVIAGNSPYHGMDEDLGETVFYSGDSSLDNTNRERVDVISRRTRSLQASLRSGRPVRVLRSAGRDRAYAPKVGIRYDGLYRVVAEREKVNGKGGKYLQFELCRSRIPNQRDFAETIAAAPTASQLRDHARMGERW</sequence>
<evidence type="ECO:0000313" key="5">
    <source>
        <dbReference type="EMBL" id="KAK4443330.1"/>
    </source>
</evidence>
<name>A0AAV9G7Y4_9PEZI</name>
<feature type="region of interest" description="Disordered" evidence="3">
    <location>
        <begin position="185"/>
        <end position="213"/>
    </location>
</feature>
<dbReference type="GO" id="GO:0044027">
    <property type="term" value="P:negative regulation of gene expression via chromosomal CpG island methylation"/>
    <property type="evidence" value="ECO:0007669"/>
    <property type="project" value="TreeGrafter"/>
</dbReference>
<feature type="compositionally biased region" description="Polar residues" evidence="3">
    <location>
        <begin position="60"/>
        <end position="80"/>
    </location>
</feature>
<dbReference type="SUPFAM" id="SSF88697">
    <property type="entry name" value="PUA domain-like"/>
    <property type="match status" value="1"/>
</dbReference>
<dbReference type="InterPro" id="IPR003105">
    <property type="entry name" value="SRA_YDG"/>
</dbReference>
<comment type="subcellular location">
    <subcellularLocation>
        <location evidence="2">Nucleus</location>
    </subcellularLocation>
</comment>
<dbReference type="PROSITE" id="PS51015">
    <property type="entry name" value="YDG"/>
    <property type="match status" value="1"/>
</dbReference>
<feature type="compositionally biased region" description="Basic and acidic residues" evidence="3">
    <location>
        <begin position="13"/>
        <end position="22"/>
    </location>
</feature>
<accession>A0AAV9G7Y4</accession>
<reference evidence="5" key="1">
    <citation type="journal article" date="2023" name="Mol. Phylogenet. Evol.">
        <title>Genome-scale phylogeny and comparative genomics of the fungal order Sordariales.</title>
        <authorList>
            <person name="Hensen N."/>
            <person name="Bonometti L."/>
            <person name="Westerberg I."/>
            <person name="Brannstrom I.O."/>
            <person name="Guillou S."/>
            <person name="Cros-Aarteil S."/>
            <person name="Calhoun S."/>
            <person name="Haridas S."/>
            <person name="Kuo A."/>
            <person name="Mondo S."/>
            <person name="Pangilinan J."/>
            <person name="Riley R."/>
            <person name="LaButti K."/>
            <person name="Andreopoulos B."/>
            <person name="Lipzen A."/>
            <person name="Chen C."/>
            <person name="Yan M."/>
            <person name="Daum C."/>
            <person name="Ng V."/>
            <person name="Clum A."/>
            <person name="Steindorff A."/>
            <person name="Ohm R.A."/>
            <person name="Martin F."/>
            <person name="Silar P."/>
            <person name="Natvig D.O."/>
            <person name="Lalanne C."/>
            <person name="Gautier V."/>
            <person name="Ament-Velasquez S.L."/>
            <person name="Kruys A."/>
            <person name="Hutchinson M.I."/>
            <person name="Powell A.J."/>
            <person name="Barry K."/>
            <person name="Miller A.N."/>
            <person name="Grigoriev I.V."/>
            <person name="Debuchy R."/>
            <person name="Gladieux P."/>
            <person name="Hiltunen Thoren M."/>
            <person name="Johannesson H."/>
        </authorList>
    </citation>
    <scope>NUCLEOTIDE SEQUENCE</scope>
    <source>
        <strain evidence="5">PSN243</strain>
    </source>
</reference>
<gene>
    <name evidence="5" type="ORF">QBC34DRAFT_478035</name>
</gene>
<feature type="domain" description="YDG" evidence="4">
    <location>
        <begin position="270"/>
        <end position="413"/>
    </location>
</feature>
<reference evidence="5" key="2">
    <citation type="submission" date="2023-05" db="EMBL/GenBank/DDBJ databases">
        <authorList>
            <consortium name="Lawrence Berkeley National Laboratory"/>
            <person name="Steindorff A."/>
            <person name="Hensen N."/>
            <person name="Bonometti L."/>
            <person name="Westerberg I."/>
            <person name="Brannstrom I.O."/>
            <person name="Guillou S."/>
            <person name="Cros-Aarteil S."/>
            <person name="Calhoun S."/>
            <person name="Haridas S."/>
            <person name="Kuo A."/>
            <person name="Mondo S."/>
            <person name="Pangilinan J."/>
            <person name="Riley R."/>
            <person name="Labutti K."/>
            <person name="Andreopoulos B."/>
            <person name="Lipzen A."/>
            <person name="Chen C."/>
            <person name="Yanf M."/>
            <person name="Daum C."/>
            <person name="Ng V."/>
            <person name="Clum A."/>
            <person name="Ohm R."/>
            <person name="Martin F."/>
            <person name="Silar P."/>
            <person name="Natvig D."/>
            <person name="Lalanne C."/>
            <person name="Gautier V."/>
            <person name="Ament-Velasquez S.L."/>
            <person name="Kruys A."/>
            <person name="Hutchinson M.I."/>
            <person name="Powell A.J."/>
            <person name="Barry K."/>
            <person name="Miller A.N."/>
            <person name="Grigoriev I.V."/>
            <person name="Debuchy R."/>
            <person name="Gladieux P."/>
            <person name="Thoren M.H."/>
            <person name="Johannesson H."/>
        </authorList>
    </citation>
    <scope>NUCLEOTIDE SEQUENCE</scope>
    <source>
        <strain evidence="5">PSN243</strain>
    </source>
</reference>
<dbReference type="GO" id="GO:0016567">
    <property type="term" value="P:protein ubiquitination"/>
    <property type="evidence" value="ECO:0007669"/>
    <property type="project" value="TreeGrafter"/>
</dbReference>
<dbReference type="InterPro" id="IPR015947">
    <property type="entry name" value="PUA-like_sf"/>
</dbReference>
<feature type="region of interest" description="Disordered" evidence="3">
    <location>
        <begin position="46"/>
        <end position="80"/>
    </location>
</feature>
<dbReference type="AlphaFoldDB" id="A0AAV9G7Y4"/>
<feature type="compositionally biased region" description="Low complexity" evidence="3">
    <location>
        <begin position="203"/>
        <end position="213"/>
    </location>
</feature>
<dbReference type="InterPro" id="IPR036987">
    <property type="entry name" value="SRA-YDG_sf"/>
</dbReference>
<evidence type="ECO:0000313" key="6">
    <source>
        <dbReference type="Proteomes" id="UP001321760"/>
    </source>
</evidence>
<dbReference type="GO" id="GO:0005634">
    <property type="term" value="C:nucleus"/>
    <property type="evidence" value="ECO:0007669"/>
    <property type="project" value="UniProtKB-SubCell"/>
</dbReference>
<protein>
    <submittedName>
        <fullName evidence="5">E3 ubiquitin-protein ligase UHRF1</fullName>
    </submittedName>
</protein>